<organism evidence="1 2">
    <name type="scientific">Leptospira ellinghausenii</name>
    <dbReference type="NCBI Taxonomy" id="1917822"/>
    <lineage>
        <taxon>Bacteria</taxon>
        <taxon>Pseudomonadati</taxon>
        <taxon>Spirochaetota</taxon>
        <taxon>Spirochaetia</taxon>
        <taxon>Leptospirales</taxon>
        <taxon>Leptospiraceae</taxon>
        <taxon>Leptospira</taxon>
    </lineage>
</organism>
<evidence type="ECO:0000313" key="1">
    <source>
        <dbReference type="EMBL" id="GBF42375.1"/>
    </source>
</evidence>
<dbReference type="InterPro" id="IPR032710">
    <property type="entry name" value="NTF2-like_dom_sf"/>
</dbReference>
<dbReference type="RefSeq" id="WP_108959470.1">
    <property type="nucleotide sequence ID" value="NZ_BFAZ01000008.1"/>
</dbReference>
<dbReference type="Pfam" id="PF12893">
    <property type="entry name" value="Lumazine_bd_2"/>
    <property type="match status" value="1"/>
</dbReference>
<dbReference type="OrthoDB" id="329975at2"/>
<accession>A0A2P2DCP4</accession>
<dbReference type="Gene3D" id="3.10.450.50">
    <property type="match status" value="1"/>
</dbReference>
<name>A0A2P2DCP4_9LEPT</name>
<comment type="caution">
    <text evidence="1">The sequence shown here is derived from an EMBL/GenBank/DDBJ whole genome shotgun (WGS) entry which is preliminary data.</text>
</comment>
<proteinExistence type="predicted"/>
<gene>
    <name evidence="1" type="ORF">LPTSP2_16620</name>
</gene>
<dbReference type="SUPFAM" id="SSF54427">
    <property type="entry name" value="NTF2-like"/>
    <property type="match status" value="1"/>
</dbReference>
<evidence type="ECO:0000313" key="2">
    <source>
        <dbReference type="Proteomes" id="UP000245206"/>
    </source>
</evidence>
<keyword evidence="2" id="KW-1185">Reference proteome</keyword>
<evidence type="ECO:0008006" key="3">
    <source>
        <dbReference type="Google" id="ProtNLM"/>
    </source>
</evidence>
<sequence>MSTNQNENTKESLEKVFKTFISNIDARDVSSLERTFHDQFTDHVSISGMEELLVSNKEKYLQSLKDGKLGGVERKVQINSIDLVDNFGVVKANLQSKVMNFHTQYSFLWNQGDWKVIHALVSAEKI</sequence>
<protein>
    <recommendedName>
        <fullName evidence="3">Lumazine-binding family protein</fullName>
    </recommendedName>
</protein>
<reference evidence="2" key="1">
    <citation type="journal article" date="2019" name="Microbiol. Immunol.">
        <title>Molecular and phenotypic characterization of Leptospira johnsonii sp. nov., Leptospira ellinghausenii sp. nov. and Leptospira ryugenii sp. nov. isolated from soil and water in Japan.</title>
        <authorList>
            <person name="Masuzawa T."/>
            <person name="Saito M."/>
            <person name="Nakao R."/>
            <person name="Nikaido Y."/>
            <person name="Matsumoto M."/>
            <person name="Ogawa M."/>
            <person name="Yokoyama M."/>
            <person name="Hidaka Y."/>
            <person name="Tomita J."/>
            <person name="Sakakibara K."/>
            <person name="Suzuki K."/>
            <person name="Yasuda S."/>
            <person name="Sato H."/>
            <person name="Yamaguchi M."/>
            <person name="Yoshida S.I."/>
            <person name="Koizumi N."/>
            <person name="Kawamura Y."/>
        </authorList>
    </citation>
    <scope>NUCLEOTIDE SEQUENCE [LARGE SCALE GENOMIC DNA]</scope>
    <source>
        <strain evidence="2">E18</strain>
    </source>
</reference>
<dbReference type="InterPro" id="IPR039437">
    <property type="entry name" value="FrzH/put_lumazine-bd"/>
</dbReference>
<dbReference type="EMBL" id="BFAZ01000008">
    <property type="protein sequence ID" value="GBF42375.1"/>
    <property type="molecule type" value="Genomic_DNA"/>
</dbReference>
<dbReference type="AlphaFoldDB" id="A0A2P2DCP4"/>
<dbReference type="Proteomes" id="UP000245206">
    <property type="component" value="Unassembled WGS sequence"/>
</dbReference>